<dbReference type="RefSeq" id="WP_179844997.1">
    <property type="nucleotide sequence ID" value="NZ_JACCBA010000001.1"/>
</dbReference>
<name>A0A7Y9EHX7_9ACTN</name>
<keyword evidence="3" id="KW-1185">Reference proteome</keyword>
<evidence type="ECO:0000313" key="3">
    <source>
        <dbReference type="Proteomes" id="UP000529783"/>
    </source>
</evidence>
<organism evidence="2 3">
    <name type="scientific">Actinomadura luteofluorescens</name>
    <dbReference type="NCBI Taxonomy" id="46163"/>
    <lineage>
        <taxon>Bacteria</taxon>
        <taxon>Bacillati</taxon>
        <taxon>Actinomycetota</taxon>
        <taxon>Actinomycetes</taxon>
        <taxon>Streptosporangiales</taxon>
        <taxon>Thermomonosporaceae</taxon>
        <taxon>Actinomadura</taxon>
    </lineage>
</organism>
<protein>
    <submittedName>
        <fullName evidence="2">Uncharacterized protein</fullName>
    </submittedName>
</protein>
<comment type="caution">
    <text evidence="2">The sequence shown here is derived from an EMBL/GenBank/DDBJ whole genome shotgun (WGS) entry which is preliminary data.</text>
</comment>
<proteinExistence type="predicted"/>
<dbReference type="EMBL" id="JACCBA010000001">
    <property type="protein sequence ID" value="NYD48013.1"/>
    <property type="molecule type" value="Genomic_DNA"/>
</dbReference>
<evidence type="ECO:0000313" key="2">
    <source>
        <dbReference type="EMBL" id="NYD48013.1"/>
    </source>
</evidence>
<reference evidence="2 3" key="1">
    <citation type="submission" date="2020-07" db="EMBL/GenBank/DDBJ databases">
        <title>Sequencing the genomes of 1000 actinobacteria strains.</title>
        <authorList>
            <person name="Klenk H.-P."/>
        </authorList>
    </citation>
    <scope>NUCLEOTIDE SEQUENCE [LARGE SCALE GENOMIC DNA]</scope>
    <source>
        <strain evidence="2 3">DSM 40398</strain>
    </source>
</reference>
<sequence>MSKRPGQRRGLDLQGRRPLAGAIHLGYAERSRRVLKKVSGRTRNEVAGKLRNLRKLVDAGTVHDDRFTINAFLECWSVRILPGTVAESAEDDYRDTVSFGDSVHSRPKPRSRLVSRGTITG</sequence>
<dbReference type="Proteomes" id="UP000529783">
    <property type="component" value="Unassembled WGS sequence"/>
</dbReference>
<feature type="region of interest" description="Disordered" evidence="1">
    <location>
        <begin position="97"/>
        <end position="121"/>
    </location>
</feature>
<evidence type="ECO:0000256" key="1">
    <source>
        <dbReference type="SAM" id="MobiDB-lite"/>
    </source>
</evidence>
<accession>A0A7Y9EHX7</accession>
<dbReference type="AlphaFoldDB" id="A0A7Y9EHX7"/>
<gene>
    <name evidence="2" type="ORF">BJY14_003996</name>
</gene>